<feature type="transmembrane region" description="Helical" evidence="7">
    <location>
        <begin position="47"/>
        <end position="73"/>
    </location>
</feature>
<comment type="caution">
    <text evidence="10">The sequence shown here is derived from an EMBL/GenBank/DDBJ whole genome shotgun (WGS) entry which is preliminary data.</text>
</comment>
<sequence>MRWPMADTSTARGASRSSRPAFRTAGRARPGAAQGVSQRDAKGWFRLFTWPAVLLYPVGFLGPSLYGVVISFAKWSGPGAPLTWVGWRNYVRVFRDDTVRQAFVNTALVVLVGGAAVFALAFLAMAVLRDMRGRAFVRAAVYLPSIISMIAVGTSLGFLLNPDGVVNRLLGLLGLEALQQTWLDPQHIFGCIVVGVVWMGSGFYIVLLMTAVDAIPKHLYEEAQLTGLTRMQQFRWITLPLSRDMIAIAAVLWTANSLRTFDIVIGFVGTAGTPSVNARTYAVQQWLSAGHTTGGGAPELGYASAMATLLTVLTVALVVLVRRLGRSDRLEIS</sequence>
<dbReference type="AlphaFoldDB" id="A0A066YT56"/>
<accession>A0A066YT56</accession>
<dbReference type="GO" id="GO:0055085">
    <property type="term" value="P:transmembrane transport"/>
    <property type="evidence" value="ECO:0007669"/>
    <property type="project" value="InterPro"/>
</dbReference>
<evidence type="ECO:0000256" key="4">
    <source>
        <dbReference type="ARBA" id="ARBA00022692"/>
    </source>
</evidence>
<evidence type="ECO:0000256" key="3">
    <source>
        <dbReference type="ARBA" id="ARBA00022475"/>
    </source>
</evidence>
<dbReference type="OrthoDB" id="34224at2"/>
<evidence type="ECO:0000256" key="2">
    <source>
        <dbReference type="ARBA" id="ARBA00022448"/>
    </source>
</evidence>
<dbReference type="GO" id="GO:0005886">
    <property type="term" value="C:plasma membrane"/>
    <property type="evidence" value="ECO:0007669"/>
    <property type="project" value="UniProtKB-SubCell"/>
</dbReference>
<keyword evidence="4 7" id="KW-0812">Transmembrane</keyword>
<name>A0A066YT56_9ACTN</name>
<evidence type="ECO:0000256" key="8">
    <source>
        <dbReference type="SAM" id="MobiDB-lite"/>
    </source>
</evidence>
<dbReference type="Proteomes" id="UP000027178">
    <property type="component" value="Unassembled WGS sequence"/>
</dbReference>
<evidence type="ECO:0000256" key="1">
    <source>
        <dbReference type="ARBA" id="ARBA00004651"/>
    </source>
</evidence>
<dbReference type="PROSITE" id="PS50928">
    <property type="entry name" value="ABC_TM1"/>
    <property type="match status" value="1"/>
</dbReference>
<feature type="transmembrane region" description="Helical" evidence="7">
    <location>
        <begin position="102"/>
        <end position="128"/>
    </location>
</feature>
<gene>
    <name evidence="10" type="ORF">KCH_68930</name>
</gene>
<dbReference type="Pfam" id="PF00528">
    <property type="entry name" value="BPD_transp_1"/>
    <property type="match status" value="1"/>
</dbReference>
<dbReference type="EMBL" id="JNBY01000148">
    <property type="protein sequence ID" value="KDN81261.1"/>
    <property type="molecule type" value="Genomic_DNA"/>
</dbReference>
<dbReference type="InterPro" id="IPR000515">
    <property type="entry name" value="MetI-like"/>
</dbReference>
<dbReference type="Gene3D" id="1.10.3720.10">
    <property type="entry name" value="MetI-like"/>
    <property type="match status" value="1"/>
</dbReference>
<feature type="domain" description="ABC transmembrane type-1" evidence="9">
    <location>
        <begin position="103"/>
        <end position="321"/>
    </location>
</feature>
<feature type="transmembrane region" description="Helical" evidence="7">
    <location>
        <begin position="300"/>
        <end position="321"/>
    </location>
</feature>
<dbReference type="PATRIC" id="fig|1348663.4.peg.6671"/>
<dbReference type="CDD" id="cd06261">
    <property type="entry name" value="TM_PBP2"/>
    <property type="match status" value="1"/>
</dbReference>
<dbReference type="InterPro" id="IPR035906">
    <property type="entry name" value="MetI-like_sf"/>
</dbReference>
<reference evidence="10 11" key="1">
    <citation type="submission" date="2014-05" db="EMBL/GenBank/DDBJ databases">
        <title>Draft Genome Sequence of Kitasatospora cheerisanensis KCTC 2395.</title>
        <authorList>
            <person name="Nam D.H."/>
        </authorList>
    </citation>
    <scope>NUCLEOTIDE SEQUENCE [LARGE SCALE GENOMIC DNA]</scope>
    <source>
        <strain evidence="10 11">KCTC 2395</strain>
    </source>
</reference>
<dbReference type="InterPro" id="IPR050809">
    <property type="entry name" value="UgpAE/MalFG_permease"/>
</dbReference>
<comment type="subcellular location">
    <subcellularLocation>
        <location evidence="1 7">Cell membrane</location>
        <topology evidence="1 7">Multi-pass membrane protein</topology>
    </subcellularLocation>
</comment>
<evidence type="ECO:0000256" key="6">
    <source>
        <dbReference type="ARBA" id="ARBA00023136"/>
    </source>
</evidence>
<dbReference type="PANTHER" id="PTHR43227">
    <property type="entry name" value="BLL4140 PROTEIN"/>
    <property type="match status" value="1"/>
</dbReference>
<keyword evidence="5 7" id="KW-1133">Transmembrane helix</keyword>
<dbReference type="HOGENOM" id="CLU_016047_0_0_11"/>
<dbReference type="PANTHER" id="PTHR43227:SF11">
    <property type="entry name" value="BLL4140 PROTEIN"/>
    <property type="match status" value="1"/>
</dbReference>
<keyword evidence="6 7" id="KW-0472">Membrane</keyword>
<feature type="transmembrane region" description="Helical" evidence="7">
    <location>
        <begin position="187"/>
        <end position="215"/>
    </location>
</feature>
<keyword evidence="11" id="KW-1185">Reference proteome</keyword>
<dbReference type="eggNOG" id="COG1175">
    <property type="taxonomic scope" value="Bacteria"/>
</dbReference>
<organism evidence="10 11">
    <name type="scientific">Kitasatospora cheerisanensis KCTC 2395</name>
    <dbReference type="NCBI Taxonomy" id="1348663"/>
    <lineage>
        <taxon>Bacteria</taxon>
        <taxon>Bacillati</taxon>
        <taxon>Actinomycetota</taxon>
        <taxon>Actinomycetes</taxon>
        <taxon>Kitasatosporales</taxon>
        <taxon>Streptomycetaceae</taxon>
        <taxon>Kitasatospora</taxon>
    </lineage>
</organism>
<evidence type="ECO:0000259" key="9">
    <source>
        <dbReference type="PROSITE" id="PS50928"/>
    </source>
</evidence>
<evidence type="ECO:0000256" key="5">
    <source>
        <dbReference type="ARBA" id="ARBA00022989"/>
    </source>
</evidence>
<evidence type="ECO:0000313" key="11">
    <source>
        <dbReference type="Proteomes" id="UP000027178"/>
    </source>
</evidence>
<evidence type="ECO:0000313" key="10">
    <source>
        <dbReference type="EMBL" id="KDN81261.1"/>
    </source>
</evidence>
<feature type="region of interest" description="Disordered" evidence="8">
    <location>
        <begin position="1"/>
        <end position="34"/>
    </location>
</feature>
<dbReference type="SUPFAM" id="SSF161098">
    <property type="entry name" value="MetI-like"/>
    <property type="match status" value="1"/>
</dbReference>
<proteinExistence type="inferred from homology"/>
<feature type="transmembrane region" description="Helical" evidence="7">
    <location>
        <begin position="140"/>
        <end position="160"/>
    </location>
</feature>
<keyword evidence="2 7" id="KW-0813">Transport</keyword>
<feature type="compositionally biased region" description="Low complexity" evidence="8">
    <location>
        <begin position="1"/>
        <end position="23"/>
    </location>
</feature>
<comment type="similarity">
    <text evidence="7">Belongs to the binding-protein-dependent transport system permease family.</text>
</comment>
<evidence type="ECO:0000256" key="7">
    <source>
        <dbReference type="RuleBase" id="RU363032"/>
    </source>
</evidence>
<keyword evidence="3" id="KW-1003">Cell membrane</keyword>
<protein>
    <recommendedName>
        <fullName evidence="9">ABC transmembrane type-1 domain-containing protein</fullName>
    </recommendedName>
</protein>